<reference evidence="3" key="2">
    <citation type="submission" date="2023-08" db="EMBL/GenBank/DDBJ databases">
        <title>Identification and characterization of horizontal gene transfer across gut microbiota members of farm animals based on homology search.</title>
        <authorList>
            <person name="Schwarzerova J."/>
            <person name="Nykrynova M."/>
            <person name="Jureckova K."/>
            <person name="Cejkova D."/>
            <person name="Rychlik I."/>
        </authorList>
    </citation>
    <scope>NUCLEOTIDE SEQUENCE</scope>
    <source>
        <strain evidence="3">ET15</strain>
        <strain evidence="2">ET37</strain>
    </source>
</reference>
<name>A0AAW7JTA7_9BACT</name>
<dbReference type="RefSeq" id="WP_021993623.1">
    <property type="nucleotide sequence ID" value="NZ_CALUKV010000002.1"/>
</dbReference>
<evidence type="ECO:0000313" key="4">
    <source>
        <dbReference type="Proteomes" id="UP001167831"/>
    </source>
</evidence>
<comment type="caution">
    <text evidence="3">The sequence shown here is derived from an EMBL/GenBank/DDBJ whole genome shotgun (WGS) entry which is preliminary data.</text>
</comment>
<evidence type="ECO:0000256" key="1">
    <source>
        <dbReference type="SAM" id="Phobius"/>
    </source>
</evidence>
<dbReference type="InterPro" id="IPR032129">
    <property type="entry name" value="DUF5056"/>
</dbReference>
<keyword evidence="1" id="KW-0812">Transmembrane</keyword>
<keyword evidence="1" id="KW-1133">Transmembrane helix</keyword>
<keyword evidence="1" id="KW-0472">Membrane</keyword>
<dbReference type="EMBL" id="JAUEIF010000004">
    <property type="protein sequence ID" value="MDN0025066.1"/>
    <property type="molecule type" value="Genomic_DNA"/>
</dbReference>
<feature type="transmembrane region" description="Helical" evidence="1">
    <location>
        <begin position="90"/>
        <end position="114"/>
    </location>
</feature>
<protein>
    <submittedName>
        <fullName evidence="3">DUF5056 domain-containing protein</fullName>
    </submittedName>
</protein>
<dbReference type="Pfam" id="PF16479">
    <property type="entry name" value="DUF5056"/>
    <property type="match status" value="1"/>
</dbReference>
<evidence type="ECO:0000313" key="5">
    <source>
        <dbReference type="Proteomes" id="UP001168478"/>
    </source>
</evidence>
<dbReference type="EMBL" id="JAUEIE010000009">
    <property type="protein sequence ID" value="MDN0023191.1"/>
    <property type="molecule type" value="Genomic_DNA"/>
</dbReference>
<evidence type="ECO:0000313" key="3">
    <source>
        <dbReference type="EMBL" id="MDN0025066.1"/>
    </source>
</evidence>
<dbReference type="Proteomes" id="UP001168478">
    <property type="component" value="Unassembled WGS sequence"/>
</dbReference>
<accession>A0AAW7JTA7</accession>
<keyword evidence="4" id="KW-1185">Reference proteome</keyword>
<dbReference type="AlphaFoldDB" id="A0AAW7JTA7"/>
<feature type="transmembrane region" description="Helical" evidence="1">
    <location>
        <begin position="48"/>
        <end position="70"/>
    </location>
</feature>
<reference evidence="3" key="1">
    <citation type="submission" date="2023-06" db="EMBL/GenBank/DDBJ databases">
        <authorList>
            <person name="Zeman M."/>
            <person name="Kubasova T."/>
            <person name="Jahodarova E."/>
            <person name="Nykrynova M."/>
            <person name="Rychlik I."/>
        </authorList>
    </citation>
    <scope>NUCLEOTIDE SEQUENCE</scope>
    <source>
        <strain evidence="3">ET15</strain>
        <strain evidence="2">ET37</strain>
    </source>
</reference>
<sequence>MTEYEDKRIVSFFEEYARKEIADDGFSQRVMRSLPSHDYVYKQRLNRIWTAVCALAAVVLFVRADGFAVLKGIAADFVVDAFTSTMSIDVSGVSLLMVVMTLLTFVYVAIYNILTSDN</sequence>
<organism evidence="3 5">
    <name type="scientific">Leyella lascolaii</name>
    <dbReference type="NCBI Taxonomy" id="1776379"/>
    <lineage>
        <taxon>Bacteria</taxon>
        <taxon>Pseudomonadati</taxon>
        <taxon>Bacteroidota</taxon>
        <taxon>Bacteroidia</taxon>
        <taxon>Bacteroidales</taxon>
        <taxon>Prevotellaceae</taxon>
        <taxon>Leyella</taxon>
    </lineage>
</organism>
<proteinExistence type="predicted"/>
<gene>
    <name evidence="2" type="ORF">QVN81_09190</name>
    <name evidence="3" type="ORF">QVN84_05970</name>
</gene>
<dbReference type="Proteomes" id="UP001167831">
    <property type="component" value="Unassembled WGS sequence"/>
</dbReference>
<evidence type="ECO:0000313" key="2">
    <source>
        <dbReference type="EMBL" id="MDN0023191.1"/>
    </source>
</evidence>